<dbReference type="EMBL" id="JANRMI010000002">
    <property type="protein sequence ID" value="MDG0816648.1"/>
    <property type="molecule type" value="Genomic_DNA"/>
</dbReference>
<comment type="caution">
    <text evidence="1">The sequence shown here is derived from an EMBL/GenBank/DDBJ whole genome shotgun (WGS) entry which is preliminary data.</text>
</comment>
<protein>
    <submittedName>
        <fullName evidence="1">Uncharacterized protein</fullName>
    </submittedName>
</protein>
<evidence type="ECO:0000313" key="2">
    <source>
        <dbReference type="Proteomes" id="UP001152321"/>
    </source>
</evidence>
<name>A0ABT6DNE2_9BACT</name>
<proteinExistence type="predicted"/>
<sequence length="156" mass="17025">MKRIALAILIMTSGSLSQARTQGRFLGQQFMINIAAQGYDGSTDELPQKLFEAMNVPVQDSILGPGKTLQTPFKFLDFICANRTSGGYTCMLLIHPSKSAQLGLKTASLRVEGEMAQKLAAQFFPSSGEVFQNAEGTLEVKVTPNQFSIRFDEQGL</sequence>
<gene>
    <name evidence="1" type="ORF">NWE73_09750</name>
</gene>
<reference evidence="1" key="1">
    <citation type="submission" date="2022-08" db="EMBL/GenBank/DDBJ databases">
        <title>Novel Bdellovibrio Species Isolated from Svalbard: Designation Bdellovibrio svalbardensis.</title>
        <authorList>
            <person name="Mitchell R.J."/>
            <person name="Choi S.Y."/>
        </authorList>
    </citation>
    <scope>NUCLEOTIDE SEQUENCE</scope>
    <source>
        <strain evidence="1">PAP01</strain>
    </source>
</reference>
<accession>A0ABT6DNE2</accession>
<keyword evidence="2" id="KW-1185">Reference proteome</keyword>
<dbReference type="RefSeq" id="WP_277578125.1">
    <property type="nucleotide sequence ID" value="NZ_JANRMI010000002.1"/>
</dbReference>
<evidence type="ECO:0000313" key="1">
    <source>
        <dbReference type="EMBL" id="MDG0816648.1"/>
    </source>
</evidence>
<dbReference type="Proteomes" id="UP001152321">
    <property type="component" value="Unassembled WGS sequence"/>
</dbReference>
<organism evidence="1 2">
    <name type="scientific">Bdellovibrio svalbardensis</name>
    <dbReference type="NCBI Taxonomy" id="2972972"/>
    <lineage>
        <taxon>Bacteria</taxon>
        <taxon>Pseudomonadati</taxon>
        <taxon>Bdellovibrionota</taxon>
        <taxon>Bdellovibrionia</taxon>
        <taxon>Bdellovibrionales</taxon>
        <taxon>Pseudobdellovibrionaceae</taxon>
        <taxon>Bdellovibrio</taxon>
    </lineage>
</organism>